<evidence type="ECO:0000256" key="2">
    <source>
        <dbReference type="ARBA" id="ARBA00023242"/>
    </source>
</evidence>
<dbReference type="InterPro" id="IPR035979">
    <property type="entry name" value="RBD_domain_sf"/>
</dbReference>
<dbReference type="PANTHER" id="PTHR13952:SF5">
    <property type="entry name" value="U1 SMALL NUCLEAR RIBONUCLEOPROTEIN 70 KDA"/>
    <property type="match status" value="1"/>
</dbReference>
<dbReference type="InterPro" id="IPR012677">
    <property type="entry name" value="Nucleotide-bd_a/b_plait_sf"/>
</dbReference>
<comment type="subcellular location">
    <subcellularLocation>
        <location evidence="1">Nucleus</location>
    </subcellularLocation>
</comment>
<name>A0A6S7JIZ0_PARCT</name>
<dbReference type="OrthoDB" id="4207594at2759"/>
<dbReference type="GO" id="GO:0003729">
    <property type="term" value="F:mRNA binding"/>
    <property type="evidence" value="ECO:0007669"/>
    <property type="project" value="TreeGrafter"/>
</dbReference>
<sequence>KRERIEKNKFQLEQTLEEWDPHTDPNAVTDAFKTLFIGRLNYDTSENKLRREMEIYGPVKSIQMVNNTTTGKPRGFAFVEFEHERDMHCK</sequence>
<dbReference type="FunFam" id="3.30.70.330:FF:000514">
    <property type="entry name" value="Small nuclear ribonucleoprotein 70 (U1)"/>
    <property type="match status" value="1"/>
</dbReference>
<dbReference type="PANTHER" id="PTHR13952">
    <property type="entry name" value="U1 SMALL NUCLEAR RIBONUCLEOPROTEIN 70 KD"/>
    <property type="match status" value="1"/>
</dbReference>
<reference evidence="3" key="1">
    <citation type="submission" date="2020-04" db="EMBL/GenBank/DDBJ databases">
        <authorList>
            <person name="Alioto T."/>
            <person name="Alioto T."/>
            <person name="Gomez Garrido J."/>
        </authorList>
    </citation>
    <scope>NUCLEOTIDE SEQUENCE</scope>
    <source>
        <strain evidence="3">A484AB</strain>
    </source>
</reference>
<dbReference type="SMART" id="SM00360">
    <property type="entry name" value="RRM"/>
    <property type="match status" value="1"/>
</dbReference>
<dbReference type="EMBL" id="CACRXK020018335">
    <property type="protein sequence ID" value="CAB4032355.1"/>
    <property type="molecule type" value="Genomic_DNA"/>
</dbReference>
<dbReference type="GO" id="GO:0000398">
    <property type="term" value="P:mRNA splicing, via spliceosome"/>
    <property type="evidence" value="ECO:0007669"/>
    <property type="project" value="TreeGrafter"/>
</dbReference>
<evidence type="ECO:0000256" key="1">
    <source>
        <dbReference type="ARBA" id="ARBA00004123"/>
    </source>
</evidence>
<dbReference type="Proteomes" id="UP001152795">
    <property type="component" value="Unassembled WGS sequence"/>
</dbReference>
<protein>
    <submittedName>
        <fullName evidence="3">U1 small nuclear ribonucleo 70 kDa-like</fullName>
    </submittedName>
</protein>
<evidence type="ECO:0000313" key="4">
    <source>
        <dbReference type="Proteomes" id="UP001152795"/>
    </source>
</evidence>
<keyword evidence="2" id="KW-0539">Nucleus</keyword>
<organism evidence="3 4">
    <name type="scientific">Paramuricea clavata</name>
    <name type="common">Red gorgonian</name>
    <name type="synonym">Violescent sea-whip</name>
    <dbReference type="NCBI Taxonomy" id="317549"/>
    <lineage>
        <taxon>Eukaryota</taxon>
        <taxon>Metazoa</taxon>
        <taxon>Cnidaria</taxon>
        <taxon>Anthozoa</taxon>
        <taxon>Octocorallia</taxon>
        <taxon>Malacalcyonacea</taxon>
        <taxon>Plexauridae</taxon>
        <taxon>Paramuricea</taxon>
    </lineage>
</organism>
<gene>
    <name evidence="3" type="ORF">PACLA_8A035940</name>
</gene>
<dbReference type="PROSITE" id="PS50102">
    <property type="entry name" value="RRM"/>
    <property type="match status" value="1"/>
</dbReference>
<evidence type="ECO:0000313" key="3">
    <source>
        <dbReference type="EMBL" id="CAB4032355.1"/>
    </source>
</evidence>
<dbReference type="SUPFAM" id="SSF54928">
    <property type="entry name" value="RNA-binding domain, RBD"/>
    <property type="match status" value="1"/>
</dbReference>
<proteinExistence type="predicted"/>
<dbReference type="GO" id="GO:0030619">
    <property type="term" value="F:U1 snRNA binding"/>
    <property type="evidence" value="ECO:0007669"/>
    <property type="project" value="TreeGrafter"/>
</dbReference>
<dbReference type="InterPro" id="IPR000504">
    <property type="entry name" value="RRM_dom"/>
</dbReference>
<dbReference type="AlphaFoldDB" id="A0A6S7JIZ0"/>
<dbReference type="GO" id="GO:0071004">
    <property type="term" value="C:U2-type prespliceosome"/>
    <property type="evidence" value="ECO:0007669"/>
    <property type="project" value="TreeGrafter"/>
</dbReference>
<dbReference type="Gene3D" id="3.30.70.330">
    <property type="match status" value="1"/>
</dbReference>
<accession>A0A6S7JIZ0</accession>
<comment type="caution">
    <text evidence="3">The sequence shown here is derived from an EMBL/GenBank/DDBJ whole genome shotgun (WGS) entry which is preliminary data.</text>
</comment>
<dbReference type="GO" id="GO:0005685">
    <property type="term" value="C:U1 snRNP"/>
    <property type="evidence" value="ECO:0007669"/>
    <property type="project" value="TreeGrafter"/>
</dbReference>
<keyword evidence="4" id="KW-1185">Reference proteome</keyword>
<dbReference type="GO" id="GO:0071011">
    <property type="term" value="C:precatalytic spliceosome"/>
    <property type="evidence" value="ECO:0007669"/>
    <property type="project" value="TreeGrafter"/>
</dbReference>
<dbReference type="InterPro" id="IPR051183">
    <property type="entry name" value="U1_U11-U12_snRNP_70-35kDa"/>
</dbReference>
<dbReference type="Pfam" id="PF00076">
    <property type="entry name" value="RRM_1"/>
    <property type="match status" value="1"/>
</dbReference>
<feature type="non-terminal residue" evidence="3">
    <location>
        <position position="1"/>
    </location>
</feature>